<proteinExistence type="predicted"/>
<protein>
    <submittedName>
        <fullName evidence="1">Uncharacterized protein</fullName>
    </submittedName>
</protein>
<comment type="caution">
    <text evidence="1">The sequence shown here is derived from an EMBL/GenBank/DDBJ whole genome shotgun (WGS) entry which is preliminary data.</text>
</comment>
<accession>A0A9P9E3W8</accession>
<dbReference type="InterPro" id="IPR046670">
    <property type="entry name" value="DUF6540"/>
</dbReference>
<dbReference type="AlphaFoldDB" id="A0A9P9E3W8"/>
<dbReference type="Pfam" id="PF20174">
    <property type="entry name" value="DUF6540"/>
    <property type="match status" value="1"/>
</dbReference>
<organism evidence="1 2">
    <name type="scientific">Dendryphion nanum</name>
    <dbReference type="NCBI Taxonomy" id="256645"/>
    <lineage>
        <taxon>Eukaryota</taxon>
        <taxon>Fungi</taxon>
        <taxon>Dikarya</taxon>
        <taxon>Ascomycota</taxon>
        <taxon>Pezizomycotina</taxon>
        <taxon>Dothideomycetes</taxon>
        <taxon>Pleosporomycetidae</taxon>
        <taxon>Pleosporales</taxon>
        <taxon>Torulaceae</taxon>
        <taxon>Dendryphion</taxon>
    </lineage>
</organism>
<evidence type="ECO:0000313" key="1">
    <source>
        <dbReference type="EMBL" id="KAH7130199.1"/>
    </source>
</evidence>
<name>A0A9P9E3W8_9PLEO</name>
<dbReference type="Proteomes" id="UP000700596">
    <property type="component" value="Unassembled WGS sequence"/>
</dbReference>
<dbReference type="EMBL" id="JAGMWT010000004">
    <property type="protein sequence ID" value="KAH7130199.1"/>
    <property type="molecule type" value="Genomic_DNA"/>
</dbReference>
<reference evidence="1" key="1">
    <citation type="journal article" date="2021" name="Nat. Commun.">
        <title>Genetic determinants of endophytism in the Arabidopsis root mycobiome.</title>
        <authorList>
            <person name="Mesny F."/>
            <person name="Miyauchi S."/>
            <person name="Thiergart T."/>
            <person name="Pickel B."/>
            <person name="Atanasova L."/>
            <person name="Karlsson M."/>
            <person name="Huettel B."/>
            <person name="Barry K.W."/>
            <person name="Haridas S."/>
            <person name="Chen C."/>
            <person name="Bauer D."/>
            <person name="Andreopoulos W."/>
            <person name="Pangilinan J."/>
            <person name="LaButti K."/>
            <person name="Riley R."/>
            <person name="Lipzen A."/>
            <person name="Clum A."/>
            <person name="Drula E."/>
            <person name="Henrissat B."/>
            <person name="Kohler A."/>
            <person name="Grigoriev I.V."/>
            <person name="Martin F.M."/>
            <person name="Hacquard S."/>
        </authorList>
    </citation>
    <scope>NUCLEOTIDE SEQUENCE</scope>
    <source>
        <strain evidence="1">MPI-CAGE-CH-0243</strain>
    </source>
</reference>
<evidence type="ECO:0000313" key="2">
    <source>
        <dbReference type="Proteomes" id="UP000700596"/>
    </source>
</evidence>
<dbReference type="OrthoDB" id="2999773at2759"/>
<gene>
    <name evidence="1" type="ORF">B0J11DRAFT_602453</name>
</gene>
<sequence length="138" mass="15448">MPLRQLQLIIYHSPLFAAHWALFLPQPDSTNVGKRIHADGSPATGFEVLIEVEYSLEECTQSFEVIDLGEVEEDDVVQIARTIDAPTKSLLAISKLKPRHRVNIRNCQTWVTEVVKRLVEESVVSDTAIAQVESAPKN</sequence>
<keyword evidence="2" id="KW-1185">Reference proteome</keyword>